<evidence type="ECO:0000256" key="1">
    <source>
        <dbReference type="ARBA" id="ARBA00001968"/>
    </source>
</evidence>
<keyword evidence="6" id="KW-0378">Hydrolase</keyword>
<dbReference type="InterPro" id="IPR027806">
    <property type="entry name" value="HARBI1_dom"/>
</dbReference>
<reference evidence="10" key="2">
    <citation type="journal article" date="2023" name="BMC Genomics">
        <title>Pest status, molecular evolution, and epigenetic factors derived from the genome assembly of Frankliniella fusca, a thysanopteran phytovirus vector.</title>
        <authorList>
            <person name="Catto M.A."/>
            <person name="Labadie P.E."/>
            <person name="Jacobson A.L."/>
            <person name="Kennedy G.G."/>
            <person name="Srinivasan R."/>
            <person name="Hunt B.G."/>
        </authorList>
    </citation>
    <scope>NUCLEOTIDE SEQUENCE</scope>
    <source>
        <strain evidence="10">PL_HMW_Pooled</strain>
    </source>
</reference>
<comment type="similarity">
    <text evidence="3">Belongs to the HARBI1 family.</text>
</comment>
<evidence type="ECO:0000256" key="8">
    <source>
        <dbReference type="SAM" id="MobiDB-lite"/>
    </source>
</evidence>
<keyword evidence="5" id="KW-0479">Metal-binding</keyword>
<feature type="region of interest" description="Disordered" evidence="8">
    <location>
        <begin position="323"/>
        <end position="344"/>
    </location>
</feature>
<comment type="cofactor">
    <cofactor evidence="1">
        <name>a divalent metal cation</name>
        <dbReference type="ChEBI" id="CHEBI:60240"/>
    </cofactor>
</comment>
<comment type="subcellular location">
    <subcellularLocation>
        <location evidence="2">Nucleus</location>
    </subcellularLocation>
</comment>
<accession>A0AAE1LNQ4</accession>
<reference evidence="10" key="1">
    <citation type="submission" date="2021-07" db="EMBL/GenBank/DDBJ databases">
        <authorList>
            <person name="Catto M.A."/>
            <person name="Jacobson A."/>
            <person name="Kennedy G."/>
            <person name="Labadie P."/>
            <person name="Hunt B.G."/>
            <person name="Srinivasan R."/>
        </authorList>
    </citation>
    <scope>NUCLEOTIDE SEQUENCE</scope>
    <source>
        <strain evidence="10">PL_HMW_Pooled</strain>
        <tissue evidence="10">Head</tissue>
    </source>
</reference>
<proteinExistence type="inferred from homology"/>
<evidence type="ECO:0000259" key="9">
    <source>
        <dbReference type="Pfam" id="PF13359"/>
    </source>
</evidence>
<dbReference type="GO" id="GO:0046872">
    <property type="term" value="F:metal ion binding"/>
    <property type="evidence" value="ECO:0007669"/>
    <property type="project" value="UniProtKB-KW"/>
</dbReference>
<evidence type="ECO:0000313" key="10">
    <source>
        <dbReference type="EMBL" id="KAK3926433.1"/>
    </source>
</evidence>
<sequence>MVFDFFNGRPREPILEHRRRVRYQVLVRVRIRDAHNPLDVSVEAFVELFRMPQDIFMELVDLLAPLMRGRRATCTSIPIYMRILVTLSYYASGSYQENLGTASFHTMSQASVSYAIEEVTAALNHPQVLTRFIRFPSTHAERVAKIERNSHLGLPGVLGLIDGTIVRITHPPKPHQHYYSRKHSPALNVMIVCDVDLNILNVNARFPGSAHDSWVYRCSPLDEVMQAAFQEDQCWLLGDSGYPHRPWLMTPLANPQEPGTPGAAYNKLHSKCRNHVERCNGVLKARWRCMSNDLALPYRPEKCGQIINACVVLHNILTSKRLPPPAEDQPFQVQPEPDDLVEPGENDDLPVEVLRNADAVRDNLIQPAYWYLNR</sequence>
<protein>
    <submittedName>
        <fullName evidence="10">Nuclease</fullName>
    </submittedName>
</protein>
<dbReference type="AlphaFoldDB" id="A0AAE1LNQ4"/>
<feature type="domain" description="DDE Tnp4" evidence="9">
    <location>
        <begin position="161"/>
        <end position="315"/>
    </location>
</feature>
<keyword evidence="4" id="KW-0540">Nuclease</keyword>
<dbReference type="Pfam" id="PF13359">
    <property type="entry name" value="DDE_Tnp_4"/>
    <property type="match status" value="1"/>
</dbReference>
<dbReference type="PANTHER" id="PTHR22930:SF289">
    <property type="entry name" value="DDE TNP4 DOMAIN-CONTAINING PROTEIN-RELATED"/>
    <property type="match status" value="1"/>
</dbReference>
<dbReference type="GO" id="GO:0004518">
    <property type="term" value="F:nuclease activity"/>
    <property type="evidence" value="ECO:0007669"/>
    <property type="project" value="UniProtKB-KW"/>
</dbReference>
<name>A0AAE1LNQ4_9NEOP</name>
<evidence type="ECO:0000256" key="5">
    <source>
        <dbReference type="ARBA" id="ARBA00022723"/>
    </source>
</evidence>
<dbReference type="PANTHER" id="PTHR22930">
    <property type="match status" value="1"/>
</dbReference>
<evidence type="ECO:0000256" key="6">
    <source>
        <dbReference type="ARBA" id="ARBA00022801"/>
    </source>
</evidence>
<evidence type="ECO:0000256" key="2">
    <source>
        <dbReference type="ARBA" id="ARBA00004123"/>
    </source>
</evidence>
<keyword evidence="11" id="KW-1185">Reference proteome</keyword>
<dbReference type="GO" id="GO:0005634">
    <property type="term" value="C:nucleus"/>
    <property type="evidence" value="ECO:0007669"/>
    <property type="project" value="UniProtKB-SubCell"/>
</dbReference>
<organism evidence="10 11">
    <name type="scientific">Frankliniella fusca</name>
    <dbReference type="NCBI Taxonomy" id="407009"/>
    <lineage>
        <taxon>Eukaryota</taxon>
        <taxon>Metazoa</taxon>
        <taxon>Ecdysozoa</taxon>
        <taxon>Arthropoda</taxon>
        <taxon>Hexapoda</taxon>
        <taxon>Insecta</taxon>
        <taxon>Pterygota</taxon>
        <taxon>Neoptera</taxon>
        <taxon>Paraneoptera</taxon>
        <taxon>Thysanoptera</taxon>
        <taxon>Terebrantia</taxon>
        <taxon>Thripoidea</taxon>
        <taxon>Thripidae</taxon>
        <taxon>Frankliniella</taxon>
    </lineage>
</organism>
<dbReference type="Proteomes" id="UP001219518">
    <property type="component" value="Unassembled WGS sequence"/>
</dbReference>
<gene>
    <name evidence="10" type="ORF">KUF71_014650</name>
</gene>
<evidence type="ECO:0000256" key="4">
    <source>
        <dbReference type="ARBA" id="ARBA00022722"/>
    </source>
</evidence>
<dbReference type="InterPro" id="IPR045249">
    <property type="entry name" value="HARBI1-like"/>
</dbReference>
<keyword evidence="7" id="KW-0539">Nucleus</keyword>
<comment type="caution">
    <text evidence="10">The sequence shown here is derived from an EMBL/GenBank/DDBJ whole genome shotgun (WGS) entry which is preliminary data.</text>
</comment>
<evidence type="ECO:0000256" key="3">
    <source>
        <dbReference type="ARBA" id="ARBA00006958"/>
    </source>
</evidence>
<dbReference type="GO" id="GO:0016787">
    <property type="term" value="F:hydrolase activity"/>
    <property type="evidence" value="ECO:0007669"/>
    <property type="project" value="UniProtKB-KW"/>
</dbReference>
<dbReference type="EMBL" id="JAHWGI010001260">
    <property type="protein sequence ID" value="KAK3926433.1"/>
    <property type="molecule type" value="Genomic_DNA"/>
</dbReference>
<evidence type="ECO:0000256" key="7">
    <source>
        <dbReference type="ARBA" id="ARBA00023242"/>
    </source>
</evidence>
<evidence type="ECO:0000313" key="11">
    <source>
        <dbReference type="Proteomes" id="UP001219518"/>
    </source>
</evidence>